<accession>A0ABQ8KNX3</accession>
<dbReference type="RefSeq" id="XP_047781569.1">
    <property type="nucleotide sequence ID" value="XM_047926193.1"/>
</dbReference>
<dbReference type="Proteomes" id="UP000814176">
    <property type="component" value="Unassembled WGS sequence"/>
</dbReference>
<proteinExistence type="predicted"/>
<sequence>MPYAHQFWCRPSDRQGVFLAPGAPRPAREPVTSYAPFENRTAFEFADLIVKKMQTSIGDINALLRTQAAYNATQGGGDVPFEDADELFETVDAIPYGDAPWESFTLQYTGPVDDNSPSWKRATYTVHSRNPRTVAHNMAKNEEFDGKFDTTPYQEYSAPGALQFSNVLSGLWAYMQASKIAADPATHGSMLMPIILGADKTTVSVGTGHTEFHPVYMSIGNVHNSVRRAHRDALIPIAFLAIPKASRGETETDEFRIFRKQLYHASLAQILSPLRPYMETYDVLQCPDGHFRRVIYELGPFIADYPEQVVLAGVVSGWCPKCLIPPEDMDRAGELRSHEHTAHVVDAFDVGTVWTMWGVDPNVIPFTTYFPRADIHELLTPDLLHQLIKGTFKDHLVDWVEQYLYLEHPKAEARRRMDDIDRRIAAAPQFPGLRRFPEGRNFKQWTGNDSKALMKVYLSAIEGHVPDEMVRCFAAYLDFCYLARRSAHDDKSLAAMQEALDRFHTHRVIFETVGVRPEGFSLPRQHALMHYIKGIRLFGSPNGICSSITESKHIRAVKRPWRASSKNNPLPQILRANQRLDKLNAARSCFTSRHMLDGDVLAAALNLPIQTADDEDNDEINEPEDEVADIEGVVEGIVELPKRPVYTRRVEDLAEEYNTPELQELVRRFLFDQLLATDEVDSSSVDLSRCPKFDGKIAVYRTAYATFYAPSELSGTGGMHREMIRANPSWRGHPRFDTVLLSADPDEPGMDGLAVAQVVGLMAVMYHGVRYPCALVKWYERVHDEDDNPTGMYVVQPECVDGERVTSIIHLDSVFRAVHLAAVYRDTEMPVEFHFSYTLDAFESFYVNKYGDYHLHEYIV</sequence>
<comment type="caution">
    <text evidence="1">The sequence shown here is derived from an EMBL/GenBank/DDBJ whole genome shotgun (WGS) entry which is preliminary data.</text>
</comment>
<dbReference type="Pfam" id="PF18759">
    <property type="entry name" value="Plavaka"/>
    <property type="match status" value="1"/>
</dbReference>
<keyword evidence="2" id="KW-1185">Reference proteome</keyword>
<protein>
    <submittedName>
        <fullName evidence="1">Uncharacterized protein</fullName>
    </submittedName>
</protein>
<dbReference type="InterPro" id="IPR041078">
    <property type="entry name" value="Plavaka"/>
</dbReference>
<gene>
    <name evidence="1" type="ORF">C8Q71DRAFT_820987</name>
</gene>
<name>A0ABQ8KNX3_9APHY</name>
<evidence type="ECO:0000313" key="1">
    <source>
        <dbReference type="EMBL" id="KAH9839919.1"/>
    </source>
</evidence>
<reference evidence="1 2" key="1">
    <citation type="journal article" date="2021" name="Environ. Microbiol.">
        <title>Gene family expansions and transcriptome signatures uncover fungal adaptations to wood decay.</title>
        <authorList>
            <person name="Hage H."/>
            <person name="Miyauchi S."/>
            <person name="Viragh M."/>
            <person name="Drula E."/>
            <person name="Min B."/>
            <person name="Chaduli D."/>
            <person name="Navarro D."/>
            <person name="Favel A."/>
            <person name="Norest M."/>
            <person name="Lesage-Meessen L."/>
            <person name="Balint B."/>
            <person name="Merenyi Z."/>
            <person name="de Eugenio L."/>
            <person name="Morin E."/>
            <person name="Martinez A.T."/>
            <person name="Baldrian P."/>
            <person name="Stursova M."/>
            <person name="Martinez M.J."/>
            <person name="Novotny C."/>
            <person name="Magnuson J.K."/>
            <person name="Spatafora J.W."/>
            <person name="Maurice S."/>
            <person name="Pangilinan J."/>
            <person name="Andreopoulos W."/>
            <person name="LaButti K."/>
            <person name="Hundley H."/>
            <person name="Na H."/>
            <person name="Kuo A."/>
            <person name="Barry K."/>
            <person name="Lipzen A."/>
            <person name="Henrissat B."/>
            <person name="Riley R."/>
            <person name="Ahrendt S."/>
            <person name="Nagy L.G."/>
            <person name="Grigoriev I.V."/>
            <person name="Martin F."/>
            <person name="Rosso M.N."/>
        </authorList>
    </citation>
    <scope>NUCLEOTIDE SEQUENCE [LARGE SCALE GENOMIC DNA]</scope>
    <source>
        <strain evidence="1 2">CIRM-BRFM 1785</strain>
    </source>
</reference>
<evidence type="ECO:0000313" key="2">
    <source>
        <dbReference type="Proteomes" id="UP000814176"/>
    </source>
</evidence>
<dbReference type="GeneID" id="72006925"/>
<organism evidence="1 2">
    <name type="scientific">Rhodofomes roseus</name>
    <dbReference type="NCBI Taxonomy" id="34475"/>
    <lineage>
        <taxon>Eukaryota</taxon>
        <taxon>Fungi</taxon>
        <taxon>Dikarya</taxon>
        <taxon>Basidiomycota</taxon>
        <taxon>Agaricomycotina</taxon>
        <taxon>Agaricomycetes</taxon>
        <taxon>Polyporales</taxon>
        <taxon>Rhodofomes</taxon>
    </lineage>
</organism>
<dbReference type="EMBL" id="JADCUA010000005">
    <property type="protein sequence ID" value="KAH9839919.1"/>
    <property type="molecule type" value="Genomic_DNA"/>
</dbReference>